<dbReference type="PRINTS" id="PR00038">
    <property type="entry name" value="HTHLUXR"/>
</dbReference>
<gene>
    <name evidence="6" type="ORF">SAMN05421740_108143</name>
</gene>
<dbReference type="GO" id="GO:0006355">
    <property type="term" value="P:regulation of DNA-templated transcription"/>
    <property type="evidence" value="ECO:0007669"/>
    <property type="project" value="InterPro"/>
</dbReference>
<dbReference type="GO" id="GO:0003677">
    <property type="term" value="F:DNA binding"/>
    <property type="evidence" value="ECO:0007669"/>
    <property type="project" value="UniProtKB-KW"/>
</dbReference>
<dbReference type="InterPro" id="IPR016032">
    <property type="entry name" value="Sig_transdc_resp-reg_C-effctor"/>
</dbReference>
<dbReference type="InterPro" id="IPR039420">
    <property type="entry name" value="WalR-like"/>
</dbReference>
<evidence type="ECO:0000256" key="3">
    <source>
        <dbReference type="PROSITE-ProRule" id="PRU00169"/>
    </source>
</evidence>
<dbReference type="PROSITE" id="PS50110">
    <property type="entry name" value="RESPONSE_REGULATORY"/>
    <property type="match status" value="1"/>
</dbReference>
<dbReference type="GO" id="GO:0000160">
    <property type="term" value="P:phosphorelay signal transduction system"/>
    <property type="evidence" value="ECO:0007669"/>
    <property type="project" value="InterPro"/>
</dbReference>
<dbReference type="PANTHER" id="PTHR43214">
    <property type="entry name" value="TWO-COMPONENT RESPONSE REGULATOR"/>
    <property type="match status" value="1"/>
</dbReference>
<evidence type="ECO:0000313" key="6">
    <source>
        <dbReference type="EMBL" id="SEL68722.1"/>
    </source>
</evidence>
<proteinExistence type="predicted"/>
<evidence type="ECO:0000313" key="7">
    <source>
        <dbReference type="Proteomes" id="UP000198916"/>
    </source>
</evidence>
<evidence type="ECO:0000259" key="5">
    <source>
        <dbReference type="PROSITE" id="PS50110"/>
    </source>
</evidence>
<evidence type="ECO:0000259" key="4">
    <source>
        <dbReference type="PROSITE" id="PS50043"/>
    </source>
</evidence>
<dbReference type="RefSeq" id="WP_090607554.1">
    <property type="nucleotide sequence ID" value="NZ_FNZR01000008.1"/>
</dbReference>
<organism evidence="6 7">
    <name type="scientific">Parapedobacter koreensis</name>
    <dbReference type="NCBI Taxonomy" id="332977"/>
    <lineage>
        <taxon>Bacteria</taxon>
        <taxon>Pseudomonadati</taxon>
        <taxon>Bacteroidota</taxon>
        <taxon>Sphingobacteriia</taxon>
        <taxon>Sphingobacteriales</taxon>
        <taxon>Sphingobacteriaceae</taxon>
        <taxon>Parapedobacter</taxon>
    </lineage>
</organism>
<dbReference type="PANTHER" id="PTHR43214:SF43">
    <property type="entry name" value="TWO-COMPONENT RESPONSE REGULATOR"/>
    <property type="match status" value="1"/>
</dbReference>
<protein>
    <submittedName>
        <fullName evidence="6">Two component transcriptional regulator, LuxR family</fullName>
    </submittedName>
</protein>
<dbReference type="PROSITE" id="PS50043">
    <property type="entry name" value="HTH_LUXR_2"/>
    <property type="match status" value="1"/>
</dbReference>
<dbReference type="SUPFAM" id="SSF46894">
    <property type="entry name" value="C-terminal effector domain of the bipartite response regulators"/>
    <property type="match status" value="1"/>
</dbReference>
<dbReference type="Pfam" id="PF00072">
    <property type="entry name" value="Response_reg"/>
    <property type="match status" value="1"/>
</dbReference>
<name>A0A1H7S7Z1_9SPHI</name>
<dbReference type="Gene3D" id="3.40.50.2300">
    <property type="match status" value="1"/>
</dbReference>
<sequence length="210" mass="23831">MGNDKFKLVIIEDNIIIHKALEGYFRASAQFELLFTAMSAEEFMSVWKDQRIDILLCDIGLPGKSGIEITWYVKRKSSSTQVVMFTVFEDKDTIFQALCAGASGYLLKDTPLSKIQEQLLEVMDGGSVMSPQVARMVIGYFNPLLDKKGAKEADRLTQREIEIVSMLQHGASYKTVAKKLFISVDTVKFHIRNIYSKLQINSRSELINKY</sequence>
<evidence type="ECO:0000256" key="2">
    <source>
        <dbReference type="ARBA" id="ARBA00023125"/>
    </source>
</evidence>
<reference evidence="7" key="1">
    <citation type="submission" date="2016-10" db="EMBL/GenBank/DDBJ databases">
        <authorList>
            <person name="Varghese N."/>
            <person name="Submissions S."/>
        </authorList>
    </citation>
    <scope>NUCLEOTIDE SEQUENCE [LARGE SCALE GENOMIC DNA]</scope>
    <source>
        <strain evidence="7">Jip14</strain>
    </source>
</reference>
<dbReference type="InterPro" id="IPR000792">
    <property type="entry name" value="Tscrpt_reg_LuxR_C"/>
</dbReference>
<feature type="domain" description="Response regulatory" evidence="5">
    <location>
        <begin position="7"/>
        <end position="123"/>
    </location>
</feature>
<keyword evidence="2" id="KW-0238">DNA-binding</keyword>
<dbReference type="Pfam" id="PF00196">
    <property type="entry name" value="GerE"/>
    <property type="match status" value="1"/>
</dbReference>
<dbReference type="InterPro" id="IPR058245">
    <property type="entry name" value="NreC/VraR/RcsB-like_REC"/>
</dbReference>
<feature type="modified residue" description="4-aspartylphosphate" evidence="3">
    <location>
        <position position="58"/>
    </location>
</feature>
<evidence type="ECO:0000256" key="1">
    <source>
        <dbReference type="ARBA" id="ARBA00022553"/>
    </source>
</evidence>
<dbReference type="CDD" id="cd06170">
    <property type="entry name" value="LuxR_C_like"/>
    <property type="match status" value="1"/>
</dbReference>
<dbReference type="PROSITE" id="PS00622">
    <property type="entry name" value="HTH_LUXR_1"/>
    <property type="match status" value="1"/>
</dbReference>
<dbReference type="EMBL" id="FNZR01000008">
    <property type="protein sequence ID" value="SEL68722.1"/>
    <property type="molecule type" value="Genomic_DNA"/>
</dbReference>
<dbReference type="OrthoDB" id="9797341at2"/>
<dbReference type="Proteomes" id="UP000198916">
    <property type="component" value="Unassembled WGS sequence"/>
</dbReference>
<dbReference type="AlphaFoldDB" id="A0A1H7S7Z1"/>
<keyword evidence="7" id="KW-1185">Reference proteome</keyword>
<feature type="domain" description="HTH luxR-type" evidence="4">
    <location>
        <begin position="149"/>
        <end position="210"/>
    </location>
</feature>
<dbReference type="InterPro" id="IPR011006">
    <property type="entry name" value="CheY-like_superfamily"/>
</dbReference>
<dbReference type="SMART" id="SM00421">
    <property type="entry name" value="HTH_LUXR"/>
    <property type="match status" value="1"/>
</dbReference>
<dbReference type="SMART" id="SM00448">
    <property type="entry name" value="REC"/>
    <property type="match status" value="1"/>
</dbReference>
<dbReference type="InterPro" id="IPR001789">
    <property type="entry name" value="Sig_transdc_resp-reg_receiver"/>
</dbReference>
<keyword evidence="1 3" id="KW-0597">Phosphoprotein</keyword>
<accession>A0A1H7S7Z1</accession>
<dbReference type="STRING" id="332977.SAMN05421740_108143"/>
<dbReference type="SUPFAM" id="SSF52172">
    <property type="entry name" value="CheY-like"/>
    <property type="match status" value="1"/>
</dbReference>
<dbReference type="CDD" id="cd17535">
    <property type="entry name" value="REC_NarL-like"/>
    <property type="match status" value="1"/>
</dbReference>